<name>A0A1N6Q1S5_AQUAC</name>
<sequence length="367" mass="40445">MAITCPATPVIGMITHLSGPAIPQPHTWMCLMNSFTNPLTPHSQPLCDAQGRLQANAVGWSTRPLVNCALPRNLGRRKRWNHWCITTPDWMLALTFADLDYLGYGAAYFLDLHSGKAAARTQLSPFGQGCDLPDTPLESHAFRHSRLQLRADDRGSMIRLTAMAPDIGGQPLQAALDIQRPPHLESVNLICPMGRRTFHATSRQLGLPVTGNLQLGGRQYLCTPGQSFASLDFARGVWPLKSHWTRAAFAAPGGIAGNFGTGWCDYSGLSENALWFGGELLHLEERVEIDRPPSGPLEPWKLHSASGQVELRFTPRQQHQACPRLGPLYADTRQWFGCFDGVLRGPQGEKVPVNSAYGWMGATHARW</sequence>
<evidence type="ECO:0008006" key="3">
    <source>
        <dbReference type="Google" id="ProtNLM"/>
    </source>
</evidence>
<evidence type="ECO:0000313" key="2">
    <source>
        <dbReference type="Proteomes" id="UP000185841"/>
    </source>
</evidence>
<protein>
    <recommendedName>
        <fullName evidence="3">DUF2804 domain-containing protein</fullName>
    </recommendedName>
</protein>
<accession>A0A1N6Q1S5</accession>
<dbReference type="PANTHER" id="PTHR35868">
    <property type="entry name" value="DUF2804 DOMAIN-CONTAINING PROTEIN-RELATED"/>
    <property type="match status" value="1"/>
</dbReference>
<dbReference type="InterPro" id="IPR021243">
    <property type="entry name" value="DUF2804"/>
</dbReference>
<dbReference type="EMBL" id="FTMP01000002">
    <property type="protein sequence ID" value="SIQ10506.1"/>
    <property type="molecule type" value="Genomic_DNA"/>
</dbReference>
<organism evidence="1 2">
    <name type="scientific">Aquipseudomonas alcaligenes</name>
    <name type="common">Pseudomonas alcaligenes</name>
    <dbReference type="NCBI Taxonomy" id="43263"/>
    <lineage>
        <taxon>Bacteria</taxon>
        <taxon>Pseudomonadati</taxon>
        <taxon>Pseudomonadota</taxon>
        <taxon>Gammaproteobacteria</taxon>
        <taxon>Pseudomonadales</taxon>
        <taxon>Pseudomonadaceae</taxon>
        <taxon>Aquipseudomonas</taxon>
    </lineage>
</organism>
<reference evidence="1 2" key="1">
    <citation type="submission" date="2017-01" db="EMBL/GenBank/DDBJ databases">
        <authorList>
            <person name="Mah S.A."/>
            <person name="Swanson W.J."/>
            <person name="Moy G.W."/>
            <person name="Vacquier V.D."/>
        </authorList>
    </citation>
    <scope>NUCLEOTIDE SEQUENCE [LARGE SCALE GENOMIC DNA]</scope>
    <source>
        <strain evidence="1 2">RU36E</strain>
    </source>
</reference>
<proteinExistence type="predicted"/>
<dbReference type="PANTHER" id="PTHR35868:SF3">
    <property type="entry name" value="DUF2804 DOMAIN-CONTAINING PROTEIN"/>
    <property type="match status" value="1"/>
</dbReference>
<dbReference type="AlphaFoldDB" id="A0A1N6Q1S5"/>
<gene>
    <name evidence="1" type="ORF">SAMN05878282_102153</name>
</gene>
<evidence type="ECO:0000313" key="1">
    <source>
        <dbReference type="EMBL" id="SIQ10506.1"/>
    </source>
</evidence>
<dbReference type="Proteomes" id="UP000185841">
    <property type="component" value="Unassembled WGS sequence"/>
</dbReference>
<dbReference type="Pfam" id="PF10974">
    <property type="entry name" value="DUF2804"/>
    <property type="match status" value="1"/>
</dbReference>